<proteinExistence type="predicted"/>
<comment type="caution">
    <text evidence="1">The sequence shown here is derived from an EMBL/GenBank/DDBJ whole genome shotgun (WGS) entry which is preliminary data.</text>
</comment>
<feature type="non-terminal residue" evidence="1">
    <location>
        <position position="1"/>
    </location>
</feature>
<evidence type="ECO:0000313" key="1">
    <source>
        <dbReference type="EMBL" id="MCI29144.1"/>
    </source>
</evidence>
<protein>
    <submittedName>
        <fullName evidence="1">Uncharacterized protein</fullName>
    </submittedName>
</protein>
<sequence>SSGYVDRSMLTVSSFALSY</sequence>
<keyword evidence="2" id="KW-1185">Reference proteome</keyword>
<dbReference type="EMBL" id="LXQA010170554">
    <property type="protein sequence ID" value="MCI29144.1"/>
    <property type="molecule type" value="Genomic_DNA"/>
</dbReference>
<dbReference type="AlphaFoldDB" id="A0A392QZ30"/>
<name>A0A392QZ30_9FABA</name>
<accession>A0A392QZ30</accession>
<organism evidence="1 2">
    <name type="scientific">Trifolium medium</name>
    <dbReference type="NCBI Taxonomy" id="97028"/>
    <lineage>
        <taxon>Eukaryota</taxon>
        <taxon>Viridiplantae</taxon>
        <taxon>Streptophyta</taxon>
        <taxon>Embryophyta</taxon>
        <taxon>Tracheophyta</taxon>
        <taxon>Spermatophyta</taxon>
        <taxon>Magnoliopsida</taxon>
        <taxon>eudicotyledons</taxon>
        <taxon>Gunneridae</taxon>
        <taxon>Pentapetalae</taxon>
        <taxon>rosids</taxon>
        <taxon>fabids</taxon>
        <taxon>Fabales</taxon>
        <taxon>Fabaceae</taxon>
        <taxon>Papilionoideae</taxon>
        <taxon>50 kb inversion clade</taxon>
        <taxon>NPAAA clade</taxon>
        <taxon>Hologalegina</taxon>
        <taxon>IRL clade</taxon>
        <taxon>Trifolieae</taxon>
        <taxon>Trifolium</taxon>
    </lineage>
</organism>
<dbReference type="Proteomes" id="UP000265520">
    <property type="component" value="Unassembled WGS sequence"/>
</dbReference>
<evidence type="ECO:0000313" key="2">
    <source>
        <dbReference type="Proteomes" id="UP000265520"/>
    </source>
</evidence>
<reference evidence="1 2" key="1">
    <citation type="journal article" date="2018" name="Front. Plant Sci.">
        <title>Red Clover (Trifolium pratense) and Zigzag Clover (T. medium) - A Picture of Genomic Similarities and Differences.</title>
        <authorList>
            <person name="Dluhosova J."/>
            <person name="Istvanek J."/>
            <person name="Nedelnik J."/>
            <person name="Repkova J."/>
        </authorList>
    </citation>
    <scope>NUCLEOTIDE SEQUENCE [LARGE SCALE GENOMIC DNA]</scope>
    <source>
        <strain evidence="2">cv. 10/8</strain>
        <tissue evidence="1">Leaf</tissue>
    </source>
</reference>